<protein>
    <submittedName>
        <fullName evidence="3">Type II toxin-antitoxin system RelE/ParE family toxin</fullName>
    </submittedName>
</protein>
<reference evidence="3 5" key="1">
    <citation type="submission" date="2019-03" db="EMBL/GenBank/DDBJ databases">
        <title>Wolbachia endosymbiont of Haematobia irritans wIrr.</title>
        <authorList>
            <person name="Parry R.H."/>
            <person name="Asgari S."/>
        </authorList>
    </citation>
    <scope>NUCLEOTIDE SEQUENCE [LARGE SCALE GENOMIC DNA]</scope>
    <source>
        <strain evidence="3">WIrr</strain>
        <strain evidence="5">wIrr</strain>
    </source>
</reference>
<dbReference type="Proteomes" id="UP000515744">
    <property type="component" value="Chromosome"/>
</dbReference>
<dbReference type="SUPFAM" id="SSF143011">
    <property type="entry name" value="RelE-like"/>
    <property type="match status" value="1"/>
</dbReference>
<dbReference type="AlphaFoldDB" id="A0A6I6CNB7"/>
<dbReference type="PANTHER" id="PTHR35601:SF1">
    <property type="entry name" value="TOXIN RELE"/>
    <property type="match status" value="1"/>
</dbReference>
<reference evidence="6" key="2">
    <citation type="journal article" date="2020" name="Mol. Biol.">
        <title>Life and death of selfish genes: comparative genomics reveals the dynamic evolution of cytoplasmic incompatibility.</title>
        <authorList>
            <person name="Martinez J."/>
            <person name="Klasson L."/>
            <person name="Welch J."/>
            <person name="Jiggins F.M."/>
        </authorList>
    </citation>
    <scope>NUCLEOTIDE SEQUENCE [LARGE SCALE GENOMIC DNA]</scope>
</reference>
<dbReference type="InterPro" id="IPR007712">
    <property type="entry name" value="RelE/ParE_toxin"/>
</dbReference>
<gene>
    <name evidence="3" type="ORF">E0495_01940</name>
    <name evidence="4" type="ORF">HC358_04790</name>
</gene>
<evidence type="ECO:0000313" key="3">
    <source>
        <dbReference type="EMBL" id="QGT16058.1"/>
    </source>
</evidence>
<dbReference type="RefSeq" id="WP_010962706.1">
    <property type="nucleotide sequence ID" value="NZ_CP037426.1"/>
</dbReference>
<dbReference type="GeneID" id="70036083"/>
<organism evidence="3 5">
    <name type="scientific">Wolbachia pipientis</name>
    <dbReference type="NCBI Taxonomy" id="955"/>
    <lineage>
        <taxon>Bacteria</taxon>
        <taxon>Pseudomonadati</taxon>
        <taxon>Pseudomonadota</taxon>
        <taxon>Alphaproteobacteria</taxon>
        <taxon>Rickettsiales</taxon>
        <taxon>Anaplasmataceae</taxon>
        <taxon>Wolbachieae</taxon>
        <taxon>Wolbachia</taxon>
    </lineage>
</organism>
<sequence>MGIIYQIGYLEGVDTEDLPSLPKTIRLRVQKAIEKRLTIIPDKVGEALSHKWVGYFRLRVGDYRVIYLIDNSEHMVKIAAIGHRKEIYKRSPE</sequence>
<evidence type="ECO:0000256" key="1">
    <source>
        <dbReference type="ARBA" id="ARBA00006226"/>
    </source>
</evidence>
<evidence type="ECO:0000313" key="6">
    <source>
        <dbReference type="Proteomes" id="UP000515744"/>
    </source>
</evidence>
<evidence type="ECO:0000256" key="2">
    <source>
        <dbReference type="ARBA" id="ARBA00022649"/>
    </source>
</evidence>
<dbReference type="EMBL" id="CP050531">
    <property type="protein sequence ID" value="QMV46335.1"/>
    <property type="molecule type" value="Genomic_DNA"/>
</dbReference>
<proteinExistence type="inferred from homology"/>
<evidence type="ECO:0000313" key="4">
    <source>
        <dbReference type="EMBL" id="QMV46335.1"/>
    </source>
</evidence>
<dbReference type="Proteomes" id="UP000422744">
    <property type="component" value="Chromosome"/>
</dbReference>
<evidence type="ECO:0000313" key="5">
    <source>
        <dbReference type="Proteomes" id="UP000422744"/>
    </source>
</evidence>
<dbReference type="PANTHER" id="PTHR35601">
    <property type="entry name" value="TOXIN RELE"/>
    <property type="match status" value="1"/>
</dbReference>
<reference evidence="4 6" key="3">
    <citation type="journal article" date="2020" name="Mol. Biol. Evol.">
        <title>Life and death of selfish genes: comparative genomics reveals the dynamic evolution of cytoplasmic incompatibility.</title>
        <authorList>
            <person name="Martinez J."/>
            <person name="Klasson L."/>
            <person name="Welch J."/>
            <person name="Jiggins F.M."/>
        </authorList>
    </citation>
    <scope>NUCLEOTIDE SEQUENCE [LARGE SCALE GENOMIC DNA]</scope>
    <source>
        <strain evidence="4">WStv</strain>
    </source>
</reference>
<dbReference type="Gene3D" id="3.30.2310.20">
    <property type="entry name" value="RelE-like"/>
    <property type="match status" value="1"/>
</dbReference>
<accession>A0A6I6CNB7</accession>
<name>A0A6I6CNB7_WOLPI</name>
<dbReference type="Pfam" id="PF05016">
    <property type="entry name" value="ParE_toxin"/>
    <property type="match status" value="1"/>
</dbReference>
<dbReference type="InterPro" id="IPR035093">
    <property type="entry name" value="RelE/ParE_toxin_dom_sf"/>
</dbReference>
<keyword evidence="2" id="KW-1277">Toxin-antitoxin system</keyword>
<dbReference type="EMBL" id="CP037426">
    <property type="protein sequence ID" value="QGT16058.1"/>
    <property type="molecule type" value="Genomic_DNA"/>
</dbReference>
<comment type="similarity">
    <text evidence="1">Belongs to the RelE toxin family.</text>
</comment>